<dbReference type="PROSITE" id="PS50846">
    <property type="entry name" value="HMA_2"/>
    <property type="match status" value="1"/>
</dbReference>
<comment type="caution">
    <text evidence="3">The sequence shown here is derived from an EMBL/GenBank/DDBJ whole genome shotgun (WGS) entry which is preliminary data.</text>
</comment>
<dbReference type="SUPFAM" id="SSF55008">
    <property type="entry name" value="HMA, heavy metal-associated domain"/>
    <property type="match status" value="1"/>
</dbReference>
<feature type="domain" description="HMA" evidence="2">
    <location>
        <begin position="1"/>
        <end position="62"/>
    </location>
</feature>
<sequence length="68" mass="7030">MLLHVENMSCQHCVAAVTRALQALDAAAVVHVDLAKQHVLASGNFSAEAAITALNAEDYPASLIDGTA</sequence>
<reference evidence="3" key="1">
    <citation type="submission" date="2021-09" db="EMBL/GenBank/DDBJ databases">
        <authorList>
            <person name="Wu T."/>
            <person name="Guo S.Z."/>
        </authorList>
    </citation>
    <scope>NUCLEOTIDE SEQUENCE</scope>
    <source>
        <strain evidence="3">RSS-23</strain>
    </source>
</reference>
<dbReference type="EMBL" id="JAIQDJ010000007">
    <property type="protein sequence ID" value="MBZ4186785.1"/>
    <property type="molecule type" value="Genomic_DNA"/>
</dbReference>
<dbReference type="CDD" id="cd00371">
    <property type="entry name" value="HMA"/>
    <property type="match status" value="1"/>
</dbReference>
<dbReference type="InterPro" id="IPR036163">
    <property type="entry name" value="HMA_dom_sf"/>
</dbReference>
<dbReference type="Gene3D" id="3.30.70.100">
    <property type="match status" value="1"/>
</dbReference>
<accession>A0ABS7TFY0</accession>
<dbReference type="PROSITE" id="PS01047">
    <property type="entry name" value="HMA_1"/>
    <property type="match status" value="1"/>
</dbReference>
<name>A0ABS7TFY0_9GAMM</name>
<dbReference type="Proteomes" id="UP001430290">
    <property type="component" value="Unassembled WGS sequence"/>
</dbReference>
<evidence type="ECO:0000313" key="3">
    <source>
        <dbReference type="EMBL" id="MBZ4186785.1"/>
    </source>
</evidence>
<dbReference type="Pfam" id="PF00403">
    <property type="entry name" value="HMA"/>
    <property type="match status" value="1"/>
</dbReference>
<gene>
    <name evidence="3" type="ORF">K7B09_10685</name>
</gene>
<keyword evidence="1" id="KW-0479">Metal-binding</keyword>
<protein>
    <submittedName>
        <fullName evidence="3">Heavy-metal-associated domain-containing protein</fullName>
    </submittedName>
</protein>
<proteinExistence type="predicted"/>
<evidence type="ECO:0000256" key="1">
    <source>
        <dbReference type="ARBA" id="ARBA00022723"/>
    </source>
</evidence>
<dbReference type="RefSeq" id="WP_223629467.1">
    <property type="nucleotide sequence ID" value="NZ_JAIQDJ010000007.1"/>
</dbReference>
<organism evidence="3 4">
    <name type="scientific">Thermomonas beijingensis</name>
    <dbReference type="NCBI Taxonomy" id="2872701"/>
    <lineage>
        <taxon>Bacteria</taxon>
        <taxon>Pseudomonadati</taxon>
        <taxon>Pseudomonadota</taxon>
        <taxon>Gammaproteobacteria</taxon>
        <taxon>Lysobacterales</taxon>
        <taxon>Lysobacteraceae</taxon>
        <taxon>Thermomonas</taxon>
    </lineage>
</organism>
<keyword evidence="4" id="KW-1185">Reference proteome</keyword>
<dbReference type="InterPro" id="IPR017969">
    <property type="entry name" value="Heavy-metal-associated_CS"/>
</dbReference>
<dbReference type="InterPro" id="IPR006121">
    <property type="entry name" value="HMA_dom"/>
</dbReference>
<evidence type="ECO:0000313" key="4">
    <source>
        <dbReference type="Proteomes" id="UP001430290"/>
    </source>
</evidence>
<evidence type="ECO:0000259" key="2">
    <source>
        <dbReference type="PROSITE" id="PS50846"/>
    </source>
</evidence>